<dbReference type="RefSeq" id="WP_342805933.1">
    <property type="nucleotide sequence ID" value="NZ_JAOPJZ010000001.1"/>
</dbReference>
<keyword evidence="2" id="KW-1185">Reference proteome</keyword>
<accession>A0AAP2Z635</accession>
<evidence type="ECO:0000313" key="2">
    <source>
        <dbReference type="Proteomes" id="UP001321047"/>
    </source>
</evidence>
<reference evidence="1 2" key="1">
    <citation type="submission" date="2022-09" db="EMBL/GenBank/DDBJ databases">
        <title>Enrichment on poylsaccharides allowed isolation of novel metabolic and taxonomic groups of Haloarchaea.</title>
        <authorList>
            <person name="Sorokin D.Y."/>
            <person name="Elcheninov A.G."/>
            <person name="Khizhniak T.V."/>
            <person name="Kolganova T.V."/>
            <person name="Kublanov I.V."/>
        </authorList>
    </citation>
    <scope>NUCLEOTIDE SEQUENCE [LARGE SCALE GENOMIC DNA]</scope>
    <source>
        <strain evidence="1 2">AArc-curdl1</strain>
    </source>
</reference>
<dbReference type="Proteomes" id="UP001321047">
    <property type="component" value="Unassembled WGS sequence"/>
</dbReference>
<sequence length="205" mass="22364">MNRRHFLLGSGSAAIGATALIGTGAFTGVVSKRSAKISVAHDRDAYLGLKRSDGPNRSFVDYDRKNHLRIRMDRKNPTEGGGVGVNSDSTSWFDNLFHICNQGKEAAKIFILKSGPEPDRVTFYHGDHGTGYEVIGGQTLEVSECLEVGLFTHTKSIKAPQQLLDKVIIIAVAKSAFGKETRPKKLLEAVELTDKDPDDWVLNGP</sequence>
<protein>
    <recommendedName>
        <fullName evidence="3">DUF1102 domain-containing protein</fullName>
    </recommendedName>
</protein>
<organism evidence="1 2">
    <name type="scientific">Natronosalvus hydrolyticus</name>
    <dbReference type="NCBI Taxonomy" id="2979988"/>
    <lineage>
        <taxon>Archaea</taxon>
        <taxon>Methanobacteriati</taxon>
        <taxon>Methanobacteriota</taxon>
        <taxon>Stenosarchaea group</taxon>
        <taxon>Halobacteria</taxon>
        <taxon>Halobacteriales</taxon>
        <taxon>Natrialbaceae</taxon>
        <taxon>Natronosalvus</taxon>
    </lineage>
</organism>
<evidence type="ECO:0000313" key="1">
    <source>
        <dbReference type="EMBL" id="MCU4750803.1"/>
    </source>
</evidence>
<evidence type="ECO:0008006" key="3">
    <source>
        <dbReference type="Google" id="ProtNLM"/>
    </source>
</evidence>
<dbReference type="EMBL" id="JAOPJZ010000001">
    <property type="protein sequence ID" value="MCU4750803.1"/>
    <property type="molecule type" value="Genomic_DNA"/>
</dbReference>
<gene>
    <name evidence="1" type="ORF">OB919_02210</name>
</gene>
<comment type="caution">
    <text evidence="1">The sequence shown here is derived from an EMBL/GenBank/DDBJ whole genome shotgun (WGS) entry which is preliminary data.</text>
</comment>
<proteinExistence type="predicted"/>
<name>A0AAP2Z635_9EURY</name>
<dbReference type="AlphaFoldDB" id="A0AAP2Z635"/>